<dbReference type="Proteomes" id="UP000563094">
    <property type="component" value="Unassembled WGS sequence"/>
</dbReference>
<evidence type="ECO:0000256" key="2">
    <source>
        <dbReference type="SAM" id="Phobius"/>
    </source>
</evidence>
<feature type="transmembrane region" description="Helical" evidence="2">
    <location>
        <begin position="24"/>
        <end position="44"/>
    </location>
</feature>
<keyword evidence="2" id="KW-1133">Transmembrane helix</keyword>
<keyword evidence="2" id="KW-0812">Transmembrane</keyword>
<reference evidence="3 4" key="1">
    <citation type="submission" date="2020-08" db="EMBL/GenBank/DDBJ databases">
        <title>Genomic Encyclopedia of Type Strains, Phase IV (KMG-IV): sequencing the most valuable type-strain genomes for metagenomic binning, comparative biology and taxonomic classification.</title>
        <authorList>
            <person name="Goeker M."/>
        </authorList>
    </citation>
    <scope>NUCLEOTIDE SEQUENCE [LARGE SCALE GENOMIC DNA]</scope>
    <source>
        <strain evidence="3 4">DSM 29854</strain>
    </source>
</reference>
<sequence>MAKHLHPGTSVSAPDFKPRKRVSLTWPGFASLVLLLLGAAFYFYQTGRPAVQSPPQVLEPAGAVPPLPDHPGFPTSADLASHPLFAPLTGTSADSLEEP</sequence>
<keyword evidence="4" id="KW-1185">Reference proteome</keyword>
<evidence type="ECO:0000313" key="4">
    <source>
        <dbReference type="Proteomes" id="UP000563094"/>
    </source>
</evidence>
<comment type="caution">
    <text evidence="3">The sequence shown here is derived from an EMBL/GenBank/DDBJ whole genome shotgun (WGS) entry which is preliminary data.</text>
</comment>
<protein>
    <submittedName>
        <fullName evidence="3">Uncharacterized protein</fullName>
    </submittedName>
</protein>
<name>A0A839GM56_9BACT</name>
<dbReference type="RefSeq" id="WP_182511792.1">
    <property type="nucleotide sequence ID" value="NZ_JACJIQ010000002.1"/>
</dbReference>
<feature type="compositionally biased region" description="Polar residues" evidence="1">
    <location>
        <begin position="89"/>
        <end position="99"/>
    </location>
</feature>
<dbReference type="AlphaFoldDB" id="A0A839GM56"/>
<evidence type="ECO:0000313" key="3">
    <source>
        <dbReference type="EMBL" id="MBA9076056.1"/>
    </source>
</evidence>
<keyword evidence="2" id="KW-0472">Membrane</keyword>
<dbReference type="EMBL" id="JACJIQ010000002">
    <property type="protein sequence ID" value="MBA9076056.1"/>
    <property type="molecule type" value="Genomic_DNA"/>
</dbReference>
<organism evidence="3 4">
    <name type="scientific">Rufibacter quisquiliarum</name>
    <dbReference type="NCBI Taxonomy" id="1549639"/>
    <lineage>
        <taxon>Bacteria</taxon>
        <taxon>Pseudomonadati</taxon>
        <taxon>Bacteroidota</taxon>
        <taxon>Cytophagia</taxon>
        <taxon>Cytophagales</taxon>
        <taxon>Hymenobacteraceae</taxon>
        <taxon>Rufibacter</taxon>
    </lineage>
</organism>
<feature type="region of interest" description="Disordered" evidence="1">
    <location>
        <begin position="55"/>
        <end position="99"/>
    </location>
</feature>
<gene>
    <name evidence="3" type="ORF">FHS90_000758</name>
</gene>
<evidence type="ECO:0000256" key="1">
    <source>
        <dbReference type="SAM" id="MobiDB-lite"/>
    </source>
</evidence>
<proteinExistence type="predicted"/>
<accession>A0A839GM56</accession>